<dbReference type="PANTHER" id="PTHR46920:SF1">
    <property type="entry name" value="PROTEIN MSS51 HOMOLOG, MITOCHONDRIAL-RELATED"/>
    <property type="match status" value="1"/>
</dbReference>
<evidence type="ECO:0000313" key="6">
    <source>
        <dbReference type="EMBL" id="PPQ96323.1"/>
    </source>
</evidence>
<dbReference type="PROSITE" id="PS50865">
    <property type="entry name" value="ZF_MYND_2"/>
    <property type="match status" value="1"/>
</dbReference>
<dbReference type="STRING" id="231916.A0A409Y042"/>
<dbReference type="OrthoDB" id="5231159at2759"/>
<evidence type="ECO:0000256" key="3">
    <source>
        <dbReference type="ARBA" id="ARBA00022833"/>
    </source>
</evidence>
<keyword evidence="1" id="KW-0479">Metal-binding</keyword>
<sequence length="1119" mass="126943">MSEKDIRYYRVDKNGREAIESPRRLVNMYCNRAGCQNQDSRENPTYKRCSKCRAVYYCSPDCQKLAWPTHKVVCNLEPDTATFRKIHKRVVTNPLFIQVFQILAIYKHGLHRMNEDELESLRSKPFTLAVLMQYEPANIKDFLRYFKVPPANDPLMLRTGDDGKPVVAIPQIVASSIIPDRLVKQVDIERWKAGRETERKDSSDNKPPLLAIVRISQWFGGQKTENQSFNNITSFLPIRDNVLEFARRGYEPTLSSILPEPTGDSRMDIANVVGYTNEFVRADRKNHYQLQTKLTITDKRLLAMASIRSREKVLQHLLEALYRLDFKVPDSDTALHIPAAFKERFMKHPDSPSLDWIDYLRKKVLRERVYLQAAEEHGYDPDTLLRDVVAGTQMVELEVPECQKLDWPSHKVTCGIEPGIAAFQKVHKRLATNPFLHPVFQMLIIYKHGLHLMSEDALNSFRSKPFGLALVTQFEPADIRDFLYRFSLNSMQELLDDQDANDTEKAVVAIPQIVAASVISDQKLSQDEKGKWKHQHAVCHEKGLGNGRLPLVAVLRVFQFFGGQNTPFHCGQNVTLFLSITDNWIMLAKDRMSGSDIIPRPTGDLTKDIANIVQSANEFIRSDVKNDLRLRIKLTKLDKQLMALASISSREKVVECLAFRSAAYGQILGALAGMGVPQEGRYAAMMNDYEEFVRDSQSPGLAWIDYLRAKVMRERTYALAARQYGYDSDSILQGLVDGTGCTDLQPGVPEIALDMSEFALNCQDQCFNGGQCQKKDWPSHKLSCGVEPVNGTFQKILHRFLTNPFLYIVFRMLTIYKHQLYLMKEDALNALRSKPFGLELFIQFEPADAKVLLKSISTLASKKLSLTIGSDKANEAVVAIPQIVAVSVIPEQEITRMEFTKWKGALEKAAGRSRDGKPPLQAVLRVSQWYGGEKTPAIKINTVTTSLVIPDDSLRFARGQSLPLISTLPYPVGEPCQDIAKLVEYTNTVLRGDDDDGWRLRTKLTRLDKRLIAFASAPSNLALREAVYRQLLEFPTPGGALQSPHLLKEISRSDTDFPILMWIDYLRRKLIRERIYRVTAEESGYDFESMFKDILPGNGLEGQEVPEVPLDVVKVSVSC</sequence>
<feature type="domain" description="MYND-type" evidence="5">
    <location>
        <begin position="30"/>
        <end position="74"/>
    </location>
</feature>
<evidence type="ECO:0000313" key="7">
    <source>
        <dbReference type="Proteomes" id="UP000284706"/>
    </source>
</evidence>
<dbReference type="InterPro" id="IPR002893">
    <property type="entry name" value="Znf_MYND"/>
</dbReference>
<reference evidence="6 7" key="1">
    <citation type="journal article" date="2018" name="Evol. Lett.">
        <title>Horizontal gene cluster transfer increased hallucinogenic mushroom diversity.</title>
        <authorList>
            <person name="Reynolds H.T."/>
            <person name="Vijayakumar V."/>
            <person name="Gluck-Thaler E."/>
            <person name="Korotkin H.B."/>
            <person name="Matheny P.B."/>
            <person name="Slot J.C."/>
        </authorList>
    </citation>
    <scope>NUCLEOTIDE SEQUENCE [LARGE SCALE GENOMIC DNA]</scope>
    <source>
        <strain evidence="6 7">SRW20</strain>
    </source>
</reference>
<dbReference type="AlphaFoldDB" id="A0A409Y042"/>
<dbReference type="EMBL" id="NHYE01001380">
    <property type="protein sequence ID" value="PPQ96323.1"/>
    <property type="molecule type" value="Genomic_DNA"/>
</dbReference>
<dbReference type="PANTHER" id="PTHR46920">
    <property type="match status" value="1"/>
</dbReference>
<comment type="caution">
    <text evidence="6">The sequence shown here is derived from an EMBL/GenBank/DDBJ whole genome shotgun (WGS) entry which is preliminary data.</text>
</comment>
<accession>A0A409Y042</accession>
<dbReference type="InterPro" id="IPR058518">
    <property type="entry name" value="DUF8205"/>
</dbReference>
<dbReference type="Proteomes" id="UP000284706">
    <property type="component" value="Unassembled WGS sequence"/>
</dbReference>
<keyword evidence="2 4" id="KW-0863">Zinc-finger</keyword>
<keyword evidence="7" id="KW-1185">Reference proteome</keyword>
<keyword evidence="3" id="KW-0862">Zinc</keyword>
<evidence type="ECO:0000256" key="1">
    <source>
        <dbReference type="ARBA" id="ARBA00022723"/>
    </source>
</evidence>
<dbReference type="InParanoid" id="A0A409Y042"/>
<dbReference type="Pfam" id="PF01753">
    <property type="entry name" value="zf-MYND"/>
    <property type="match status" value="1"/>
</dbReference>
<proteinExistence type="predicted"/>
<evidence type="ECO:0000256" key="4">
    <source>
        <dbReference type="PROSITE-ProRule" id="PRU00134"/>
    </source>
</evidence>
<evidence type="ECO:0000256" key="2">
    <source>
        <dbReference type="ARBA" id="ARBA00022771"/>
    </source>
</evidence>
<dbReference type="Gene3D" id="6.10.140.2220">
    <property type="match status" value="1"/>
</dbReference>
<dbReference type="Pfam" id="PF26632">
    <property type="entry name" value="DUF8205"/>
    <property type="match status" value="3"/>
</dbReference>
<dbReference type="PROSITE" id="PS01360">
    <property type="entry name" value="ZF_MYND_1"/>
    <property type="match status" value="1"/>
</dbReference>
<gene>
    <name evidence="6" type="ORF">CVT26_005686</name>
</gene>
<protein>
    <recommendedName>
        <fullName evidence="5">MYND-type domain-containing protein</fullName>
    </recommendedName>
</protein>
<evidence type="ECO:0000259" key="5">
    <source>
        <dbReference type="PROSITE" id="PS50865"/>
    </source>
</evidence>
<dbReference type="SUPFAM" id="SSF144232">
    <property type="entry name" value="HIT/MYND zinc finger-like"/>
    <property type="match status" value="1"/>
</dbReference>
<dbReference type="InterPro" id="IPR052839">
    <property type="entry name" value="Mito_gene_expr_regulator"/>
</dbReference>
<organism evidence="6 7">
    <name type="scientific">Gymnopilus dilepis</name>
    <dbReference type="NCBI Taxonomy" id="231916"/>
    <lineage>
        <taxon>Eukaryota</taxon>
        <taxon>Fungi</taxon>
        <taxon>Dikarya</taxon>
        <taxon>Basidiomycota</taxon>
        <taxon>Agaricomycotina</taxon>
        <taxon>Agaricomycetes</taxon>
        <taxon>Agaricomycetidae</taxon>
        <taxon>Agaricales</taxon>
        <taxon>Agaricineae</taxon>
        <taxon>Hymenogastraceae</taxon>
        <taxon>Gymnopilus</taxon>
    </lineage>
</organism>
<name>A0A409Y042_9AGAR</name>
<dbReference type="GO" id="GO:0008270">
    <property type="term" value="F:zinc ion binding"/>
    <property type="evidence" value="ECO:0007669"/>
    <property type="project" value="UniProtKB-KW"/>
</dbReference>